<gene>
    <name evidence="2" type="ORF">O181_021429</name>
</gene>
<accession>A0A9Q3CD34</accession>
<evidence type="ECO:0000259" key="1">
    <source>
        <dbReference type="Pfam" id="PF07727"/>
    </source>
</evidence>
<name>A0A9Q3CD34_9BASI</name>
<dbReference type="OrthoDB" id="3054497at2759"/>
<dbReference type="EMBL" id="AVOT02006490">
    <property type="protein sequence ID" value="MBW0481714.1"/>
    <property type="molecule type" value="Genomic_DNA"/>
</dbReference>
<evidence type="ECO:0000313" key="3">
    <source>
        <dbReference type="Proteomes" id="UP000765509"/>
    </source>
</evidence>
<dbReference type="AlphaFoldDB" id="A0A9Q3CD34"/>
<organism evidence="2 3">
    <name type="scientific">Austropuccinia psidii MF-1</name>
    <dbReference type="NCBI Taxonomy" id="1389203"/>
    <lineage>
        <taxon>Eukaryota</taxon>
        <taxon>Fungi</taxon>
        <taxon>Dikarya</taxon>
        <taxon>Basidiomycota</taxon>
        <taxon>Pucciniomycotina</taxon>
        <taxon>Pucciniomycetes</taxon>
        <taxon>Pucciniales</taxon>
        <taxon>Sphaerophragmiaceae</taxon>
        <taxon>Austropuccinia</taxon>
    </lineage>
</organism>
<protein>
    <recommendedName>
        <fullName evidence="1">Reverse transcriptase Ty1/copia-type domain-containing protein</fullName>
    </recommendedName>
</protein>
<comment type="caution">
    <text evidence="2">The sequence shown here is derived from an EMBL/GenBank/DDBJ whole genome shotgun (WGS) entry which is preliminary data.</text>
</comment>
<dbReference type="Proteomes" id="UP000765509">
    <property type="component" value="Unassembled WGS sequence"/>
</dbReference>
<dbReference type="InterPro" id="IPR013103">
    <property type="entry name" value="RVT_2"/>
</dbReference>
<feature type="domain" description="Reverse transcriptase Ty1/copia-type" evidence="1">
    <location>
        <begin position="2"/>
        <end position="123"/>
    </location>
</feature>
<sequence>MEPPTHFIPSTKGKVLRLQKALYGMKQAGRCWWQHLSGVLECLGFTSCEADQSLYIFQKGETIVAIWIHIDNEVVASNSPMAIVDFQKVLCNNFEIKWSDTVRHIVGLECNVGEGEVTIMQSRLTEDISGR</sequence>
<evidence type="ECO:0000313" key="2">
    <source>
        <dbReference type="EMBL" id="MBW0481714.1"/>
    </source>
</evidence>
<proteinExistence type="predicted"/>
<keyword evidence="3" id="KW-1185">Reference proteome</keyword>
<dbReference type="Pfam" id="PF07727">
    <property type="entry name" value="RVT_2"/>
    <property type="match status" value="1"/>
</dbReference>
<reference evidence="2" key="1">
    <citation type="submission" date="2021-03" db="EMBL/GenBank/DDBJ databases">
        <title>Draft genome sequence of rust myrtle Austropuccinia psidii MF-1, a brazilian biotype.</title>
        <authorList>
            <person name="Quecine M.C."/>
            <person name="Pachon D.M.R."/>
            <person name="Bonatelli M.L."/>
            <person name="Correr F.H."/>
            <person name="Franceschini L.M."/>
            <person name="Leite T.F."/>
            <person name="Margarido G.R.A."/>
            <person name="Almeida C.A."/>
            <person name="Ferrarezi J.A."/>
            <person name="Labate C.A."/>
        </authorList>
    </citation>
    <scope>NUCLEOTIDE SEQUENCE</scope>
    <source>
        <strain evidence="2">MF-1</strain>
    </source>
</reference>